<dbReference type="FunFam" id="2.60.40.10:FF:000651">
    <property type="entry name" value="Fc receptor like 1"/>
    <property type="match status" value="1"/>
</dbReference>
<keyword evidence="7 13" id="KW-0472">Membrane</keyword>
<dbReference type="SMART" id="SM00408">
    <property type="entry name" value="IGc2"/>
    <property type="match status" value="10"/>
</dbReference>
<feature type="compositionally biased region" description="Low complexity" evidence="12">
    <location>
        <begin position="1297"/>
        <end position="1307"/>
    </location>
</feature>
<dbReference type="InterPro" id="IPR013783">
    <property type="entry name" value="Ig-like_fold"/>
</dbReference>
<dbReference type="GO" id="GO:0007166">
    <property type="term" value="P:cell surface receptor signaling pathway"/>
    <property type="evidence" value="ECO:0007669"/>
    <property type="project" value="TreeGrafter"/>
</dbReference>
<dbReference type="GO" id="GO:0004888">
    <property type="term" value="F:transmembrane signaling receptor activity"/>
    <property type="evidence" value="ECO:0007669"/>
    <property type="project" value="TreeGrafter"/>
</dbReference>
<dbReference type="Pfam" id="PF13927">
    <property type="entry name" value="Ig_3"/>
    <property type="match status" value="3"/>
</dbReference>
<evidence type="ECO:0000259" key="14">
    <source>
        <dbReference type="PROSITE" id="PS50835"/>
    </source>
</evidence>
<feature type="transmembrane region" description="Helical" evidence="13">
    <location>
        <begin position="1194"/>
        <end position="1220"/>
    </location>
</feature>
<feature type="region of interest" description="Disordered" evidence="12">
    <location>
        <begin position="1"/>
        <end position="23"/>
    </location>
</feature>
<feature type="domain" description="Ig-like" evidence="14">
    <location>
        <begin position="632"/>
        <end position="718"/>
    </location>
</feature>
<keyword evidence="6 13" id="KW-1133">Transmembrane helix</keyword>
<feature type="domain" description="Ig-like" evidence="14">
    <location>
        <begin position="1005"/>
        <end position="1088"/>
    </location>
</feature>
<comment type="caution">
    <text evidence="15">The sequence shown here is derived from an EMBL/GenBank/DDBJ whole genome shotgun (WGS) entry which is preliminary data.</text>
</comment>
<accession>A0A836AGI3</accession>
<evidence type="ECO:0000256" key="12">
    <source>
        <dbReference type="SAM" id="MobiDB-lite"/>
    </source>
</evidence>
<evidence type="ECO:0000256" key="1">
    <source>
        <dbReference type="ARBA" id="ARBA00004251"/>
    </source>
</evidence>
<keyword evidence="2" id="KW-1003">Cell membrane</keyword>
<dbReference type="InterPro" id="IPR003599">
    <property type="entry name" value="Ig_sub"/>
</dbReference>
<protein>
    <recommendedName>
        <fullName evidence="14">Ig-like domain-containing protein</fullName>
    </recommendedName>
</protein>
<evidence type="ECO:0000313" key="15">
    <source>
        <dbReference type="EMBL" id="KAG5215440.1"/>
    </source>
</evidence>
<name>A0A836AGI3_SHEEP</name>
<feature type="compositionally biased region" description="Basic and acidic residues" evidence="12">
    <location>
        <begin position="14"/>
        <end position="23"/>
    </location>
</feature>
<feature type="domain" description="Ig-like" evidence="14">
    <location>
        <begin position="97"/>
        <end position="166"/>
    </location>
</feature>
<dbReference type="FunFam" id="2.60.40.10:FF:001308">
    <property type="entry name" value="Fc receptor like 4"/>
    <property type="match status" value="1"/>
</dbReference>
<dbReference type="GO" id="GO:0006955">
    <property type="term" value="P:immune response"/>
    <property type="evidence" value="ECO:0007669"/>
    <property type="project" value="TreeGrafter"/>
</dbReference>
<dbReference type="SMART" id="SM00409">
    <property type="entry name" value="IG"/>
    <property type="match status" value="11"/>
</dbReference>
<dbReference type="SUPFAM" id="SSF48726">
    <property type="entry name" value="Immunoglobulin"/>
    <property type="match status" value="11"/>
</dbReference>
<feature type="domain" description="Ig-like" evidence="14">
    <location>
        <begin position="1098"/>
        <end position="1181"/>
    </location>
</feature>
<evidence type="ECO:0000256" key="5">
    <source>
        <dbReference type="ARBA" id="ARBA00022737"/>
    </source>
</evidence>
<evidence type="ECO:0000256" key="7">
    <source>
        <dbReference type="ARBA" id="ARBA00023136"/>
    </source>
</evidence>
<comment type="subcellular location">
    <subcellularLocation>
        <location evidence="1">Cell membrane</location>
        <topology evidence="1">Single-pass type I membrane protein</topology>
    </subcellularLocation>
</comment>
<dbReference type="FunFam" id="2.60.40.10:FF:000357">
    <property type="entry name" value="Fc receptor like 1"/>
    <property type="match status" value="6"/>
</dbReference>
<evidence type="ECO:0000313" key="16">
    <source>
        <dbReference type="Proteomes" id="UP000664991"/>
    </source>
</evidence>
<keyword evidence="8" id="KW-1015">Disulfide bond</keyword>
<keyword evidence="10" id="KW-0325">Glycoprotein</keyword>
<evidence type="ECO:0000256" key="6">
    <source>
        <dbReference type="ARBA" id="ARBA00022989"/>
    </source>
</evidence>
<feature type="domain" description="Ig-like" evidence="14">
    <location>
        <begin position="284"/>
        <end position="375"/>
    </location>
</feature>
<feature type="domain" description="Ig-like" evidence="14">
    <location>
        <begin position="819"/>
        <end position="904"/>
    </location>
</feature>
<gene>
    <name evidence="15" type="ORF">JEQ12_001016</name>
</gene>
<evidence type="ECO:0000256" key="9">
    <source>
        <dbReference type="ARBA" id="ARBA00023170"/>
    </source>
</evidence>
<feature type="domain" description="Ig-like" evidence="14">
    <location>
        <begin position="192"/>
        <end position="277"/>
    </location>
</feature>
<feature type="region of interest" description="Disordered" evidence="12">
    <location>
        <begin position="1275"/>
        <end position="1307"/>
    </location>
</feature>
<evidence type="ECO:0000256" key="2">
    <source>
        <dbReference type="ARBA" id="ARBA00022475"/>
    </source>
</evidence>
<organism evidence="15 16">
    <name type="scientific">Ovis aries</name>
    <name type="common">Sheep</name>
    <dbReference type="NCBI Taxonomy" id="9940"/>
    <lineage>
        <taxon>Eukaryota</taxon>
        <taxon>Metazoa</taxon>
        <taxon>Chordata</taxon>
        <taxon>Craniata</taxon>
        <taxon>Vertebrata</taxon>
        <taxon>Euteleostomi</taxon>
        <taxon>Mammalia</taxon>
        <taxon>Eutheria</taxon>
        <taxon>Laurasiatheria</taxon>
        <taxon>Artiodactyla</taxon>
        <taxon>Ruminantia</taxon>
        <taxon>Pecora</taxon>
        <taxon>Bovidae</taxon>
        <taxon>Caprinae</taxon>
        <taxon>Ovis</taxon>
    </lineage>
</organism>
<evidence type="ECO:0000256" key="3">
    <source>
        <dbReference type="ARBA" id="ARBA00022692"/>
    </source>
</evidence>
<evidence type="ECO:0000256" key="10">
    <source>
        <dbReference type="ARBA" id="ARBA00023180"/>
    </source>
</evidence>
<dbReference type="Proteomes" id="UP000664991">
    <property type="component" value="Unassembled WGS sequence"/>
</dbReference>
<evidence type="ECO:0000256" key="4">
    <source>
        <dbReference type="ARBA" id="ARBA00022729"/>
    </source>
</evidence>
<feature type="domain" description="Ig-like" evidence="14">
    <location>
        <begin position="450"/>
        <end position="526"/>
    </location>
</feature>
<feature type="domain" description="Ig-like" evidence="14">
    <location>
        <begin position="912"/>
        <end position="995"/>
    </location>
</feature>
<reference evidence="15 16" key="1">
    <citation type="submission" date="2020-12" db="EMBL/GenBank/DDBJ databases">
        <title>De novo assembly of Tibetan sheep genome.</title>
        <authorList>
            <person name="Li X."/>
        </authorList>
    </citation>
    <scope>NUCLEOTIDE SEQUENCE [LARGE SCALE GENOMIC DNA]</scope>
    <source>
        <tissue evidence="15">Heart</tissue>
    </source>
</reference>
<dbReference type="InterPro" id="IPR050488">
    <property type="entry name" value="Ig_Fc_receptor"/>
</dbReference>
<dbReference type="Pfam" id="PF13895">
    <property type="entry name" value="Ig_2"/>
    <property type="match status" value="6"/>
</dbReference>
<proteinExistence type="predicted"/>
<keyword evidence="11" id="KW-0393">Immunoglobulin domain</keyword>
<dbReference type="GO" id="GO:0009897">
    <property type="term" value="C:external side of plasma membrane"/>
    <property type="evidence" value="ECO:0007669"/>
    <property type="project" value="TreeGrafter"/>
</dbReference>
<evidence type="ECO:0000256" key="8">
    <source>
        <dbReference type="ARBA" id="ARBA00023157"/>
    </source>
</evidence>
<dbReference type="EMBL" id="JAEMGP010000001">
    <property type="protein sequence ID" value="KAG5215440.1"/>
    <property type="molecule type" value="Genomic_DNA"/>
</dbReference>
<sequence>MVEKGQSLAAPLSKSEREKSLRETCSESEQILQAFLTLTQILAAPVSGPLGTLSCPHPFLEDYGQVKTRLRIRTLRVCGSHSQTKPAAVPDDLGGGPGIYVMKFKEKAPYSVFEGDELVLRCQKRGREKLAVVKYTWNRKIISGTDESFDLLIPKASLNNSGCYQCVGFLENAYVLKTSQINIQIQELFSRPKLEVTDSQPIEGKPVNLSCGTQLPLERPDTRLHFVFFRDNGVMISNRSGSPDLQITAIWREDSGSYWCGAETVTGGIHKRSLPLQIDVQRIPVSGVLLETQPQEDQVVEGETLVLVCSVAKGTGNTTFSWHREDTRESLGQKSQRSQKAELEIPVIGESHAGRYYCTADNGYGLIQSQAVNVTVRRDGFQGDIIRARVIVYNCEINDKRTIPEKASLLASALGGPSLHAAVGVTADPGIIVKRGEKQSEETNNSLVFPTANLILQAPSDVFEEDSVVLRCQAKANIVLNNMTLYKNGKILKILNKTSDFRIHQASMKDSGEYYCSGVKDTHSVSSNKIQIVVQELFPSPVLRASSTQPTEGHTVTLTCESQLSLQRPEGQLQFRFVKPSTMSEWRISPEFQFSPIRRENSGSYWCEARRINSLVQKRSQELQIQVQEIVPDVRIHSHPEFVFEGLELVLICSVSGVPRPTISWYKKQHRLRKDRELQTSSETEFKVPVVQNSDAGEYYCIARNSRFSIKSNSVIISVKVPVSKPVLTFSSPGTRTFVGDKMSLQCEVQRGSLPIWFQFFREGVLLKKREAVSWITASYSFFLIAEHSGNYYCTADNGFGPQRSETMSLSVTVPVSQPVLTLSPPGTRTLVGNEVRLQCEVQRGSSPIQYQFFHEDVLLTKIEATSWRTKSYSFSVTAEHSGNYYCTADNGFGPQSSETINLSVIVPVSRPVLTLRTPRAQAVVGDVVQLHCEAQRGSPPILYQFYHEDVTLGSSSSPSGEGASFNLFLKTEHSGNYFCEANNGQGVQRSYTVSLSVKVPVSHPVLTLRTPRVQAVVGDILEIHCETQRGSPPIQYQFYRENVALGSCSSLSGGGTSFNLSLTTEHSGNYSCEADNGLGVQRSEAVSLSVKVPVSRPVLTLRTARAQVVVGDVLELRCEAQRGSPPILYWFYHNNVTLETSTSHSGQGVSLNLSLTAGHSGTYSCEVDNGLGPQHSEAVTLFVMGLTGSKSSLIATSVTGGLLSVMAVAAVALLFYCWLLRKAGGKPTFDSSRGEVVYSEVWSVKKENKLTAASEPEPFKKTDSCVIYSQVALFPGSKLGPGDPSAASTTGEEQEPAPGEQGRQHG</sequence>
<keyword evidence="5" id="KW-0677">Repeat</keyword>
<dbReference type="InterPro" id="IPR036179">
    <property type="entry name" value="Ig-like_dom_sf"/>
</dbReference>
<feature type="domain" description="Ig-like" evidence="14">
    <location>
        <begin position="726"/>
        <end position="811"/>
    </location>
</feature>
<keyword evidence="4" id="KW-0732">Signal</keyword>
<dbReference type="PANTHER" id="PTHR11481:SF68">
    <property type="entry name" value="FC RECEPTOR-LIKE PROTEIN 5"/>
    <property type="match status" value="1"/>
</dbReference>
<evidence type="ECO:0000256" key="11">
    <source>
        <dbReference type="ARBA" id="ARBA00023319"/>
    </source>
</evidence>
<dbReference type="Gene3D" id="2.60.40.10">
    <property type="entry name" value="Immunoglobulins"/>
    <property type="match status" value="11"/>
</dbReference>
<feature type="domain" description="Ig-like" evidence="14">
    <location>
        <begin position="539"/>
        <end position="624"/>
    </location>
</feature>
<keyword evidence="9" id="KW-0675">Receptor</keyword>
<keyword evidence="3 13" id="KW-0812">Transmembrane</keyword>
<dbReference type="CDD" id="cd00096">
    <property type="entry name" value="Ig"/>
    <property type="match status" value="2"/>
</dbReference>
<dbReference type="InterPro" id="IPR003598">
    <property type="entry name" value="Ig_sub2"/>
</dbReference>
<evidence type="ECO:0000256" key="13">
    <source>
        <dbReference type="SAM" id="Phobius"/>
    </source>
</evidence>
<dbReference type="PANTHER" id="PTHR11481">
    <property type="entry name" value="IMMUNOGLOBULIN FC RECEPTOR"/>
    <property type="match status" value="1"/>
</dbReference>
<dbReference type="PROSITE" id="PS50835">
    <property type="entry name" value="IG_LIKE"/>
    <property type="match status" value="11"/>
</dbReference>
<dbReference type="InterPro" id="IPR007110">
    <property type="entry name" value="Ig-like_dom"/>
</dbReference>